<dbReference type="PROSITE" id="PS00477">
    <property type="entry name" value="ALPHA_2_MACROGLOBULIN"/>
    <property type="match status" value="1"/>
</dbReference>
<dbReference type="FunFam" id="1.50.10.20:FF:000001">
    <property type="entry name" value="CD109 isoform 1"/>
    <property type="match status" value="1"/>
</dbReference>
<dbReference type="InterPro" id="IPR041813">
    <property type="entry name" value="A2M_TED"/>
</dbReference>
<feature type="domain" description="Alpha-2-macroglobulin" evidence="9">
    <location>
        <begin position="588"/>
        <end position="743"/>
    </location>
</feature>
<evidence type="ECO:0000259" key="9">
    <source>
        <dbReference type="SMART" id="SM01360"/>
    </source>
</evidence>
<dbReference type="InterPro" id="IPR019742">
    <property type="entry name" value="MacrogloblnA2_CS"/>
</dbReference>
<keyword evidence="5" id="KW-0882">Thioester bond</keyword>
<dbReference type="PANTHER" id="PTHR11412">
    <property type="entry name" value="MACROGLOBULIN / COMPLEMENT"/>
    <property type="match status" value="1"/>
</dbReference>
<dbReference type="Pfam" id="PF07703">
    <property type="entry name" value="A2M_BRD"/>
    <property type="match status" value="1"/>
</dbReference>
<dbReference type="GO" id="GO:0004867">
    <property type="term" value="F:serine-type endopeptidase inhibitor activity"/>
    <property type="evidence" value="ECO:0007669"/>
    <property type="project" value="UniProtKB-KW"/>
</dbReference>
<dbReference type="GO" id="GO:0005615">
    <property type="term" value="C:extracellular space"/>
    <property type="evidence" value="ECO:0007669"/>
    <property type="project" value="InterPro"/>
</dbReference>
<feature type="non-terminal residue" evidence="11">
    <location>
        <position position="1"/>
    </location>
</feature>
<keyword evidence="4" id="KW-0722">Serine protease inhibitor</keyword>
<evidence type="ECO:0000313" key="11">
    <source>
        <dbReference type="EMBL" id="CAG01462.1"/>
    </source>
</evidence>
<evidence type="ECO:0000259" key="8">
    <source>
        <dbReference type="SMART" id="SM01359"/>
    </source>
</evidence>
<dbReference type="InterPro" id="IPR009048">
    <property type="entry name" value="A-macroglobulin_rcpt-bd"/>
</dbReference>
<accession>Q4SD20</accession>
<dbReference type="SUPFAM" id="SSF49410">
    <property type="entry name" value="Alpha-macroglobulin receptor domain"/>
    <property type="match status" value="1"/>
</dbReference>
<dbReference type="InterPro" id="IPR002890">
    <property type="entry name" value="MG2"/>
</dbReference>
<dbReference type="InterPro" id="IPR047565">
    <property type="entry name" value="Alpha-macroglob_thiol-ester_cl"/>
</dbReference>
<organism evidence="11">
    <name type="scientific">Tetraodon nigroviridis</name>
    <name type="common">Spotted green pufferfish</name>
    <name type="synonym">Chelonodon nigroviridis</name>
    <dbReference type="NCBI Taxonomy" id="99883"/>
    <lineage>
        <taxon>Eukaryota</taxon>
        <taxon>Metazoa</taxon>
        <taxon>Chordata</taxon>
        <taxon>Craniata</taxon>
        <taxon>Vertebrata</taxon>
        <taxon>Euteleostomi</taxon>
        <taxon>Actinopterygii</taxon>
        <taxon>Neopterygii</taxon>
        <taxon>Teleostei</taxon>
        <taxon>Neoteleostei</taxon>
        <taxon>Acanthomorphata</taxon>
        <taxon>Eupercaria</taxon>
        <taxon>Tetraodontiformes</taxon>
        <taxon>Tetradontoidea</taxon>
        <taxon>Tetraodontidae</taxon>
        <taxon>Tetraodon</taxon>
    </lineage>
</organism>
<reference evidence="11" key="1">
    <citation type="journal article" date="2004" name="Nature">
        <title>Genome duplication in the teleost fish Tetraodon nigroviridis reveals the early vertebrate proto-karyotype.</title>
        <authorList>
            <person name="Jaillon O."/>
            <person name="Aury J.-M."/>
            <person name="Brunet F."/>
            <person name="Petit J.-L."/>
            <person name="Stange-Thomann N."/>
            <person name="Mauceli E."/>
            <person name="Bouneau L."/>
            <person name="Fischer C."/>
            <person name="Ozouf-Costaz C."/>
            <person name="Bernot A."/>
            <person name="Nicaud S."/>
            <person name="Jaffe D."/>
            <person name="Fisher S."/>
            <person name="Lutfalla G."/>
            <person name="Dossat C."/>
            <person name="Segurens B."/>
            <person name="Dasilva C."/>
            <person name="Salanoubat M."/>
            <person name="Levy M."/>
            <person name="Boudet N."/>
            <person name="Castellano S."/>
            <person name="Anthouard V."/>
            <person name="Jubin C."/>
            <person name="Castelli V."/>
            <person name="Katinka M."/>
            <person name="Vacherie B."/>
            <person name="Biemont C."/>
            <person name="Skalli Z."/>
            <person name="Cattolico L."/>
            <person name="Poulain J."/>
            <person name="De Berardinis V."/>
            <person name="Cruaud C."/>
            <person name="Duprat S."/>
            <person name="Brottier P."/>
            <person name="Coutanceau J.-P."/>
            <person name="Gouzy J."/>
            <person name="Parra G."/>
            <person name="Lardier G."/>
            <person name="Chapple C."/>
            <person name="McKernan K.J."/>
            <person name="McEwan P."/>
            <person name="Bosak S."/>
            <person name="Kellis M."/>
            <person name="Volff J.-N."/>
            <person name="Guigo R."/>
            <person name="Zody M.C."/>
            <person name="Mesirov J."/>
            <person name="Lindblad-Toh K."/>
            <person name="Birren B."/>
            <person name="Nusbaum C."/>
            <person name="Kahn D."/>
            <person name="Robinson-Rechavi M."/>
            <person name="Laudet V."/>
            <person name="Schachter V."/>
            <person name="Quetier F."/>
            <person name="Saurin W."/>
            <person name="Scarpelli C."/>
            <person name="Wincker P."/>
            <person name="Lander E.S."/>
            <person name="Weissenbach J."/>
            <person name="Roest Crollius H."/>
        </authorList>
    </citation>
    <scope>NUCLEOTIDE SEQUENCE [LARGE SCALE GENOMIC DNA]</scope>
</reference>
<sequence length="1365" mass="147391">YLLHVKGHVNEVEVFSNETELTFDPKCFSTFIQTDKPNYRPGQAVRMRVVSLGPDGRPNHSPVNVTVRDPRGNLLRQWLAVDGVHGVVSKEFQLSENPPVGQWSIVARVSVITVLRCVFAASPTFSVHIQAPKRVHRDQVLQGSVQAKALTTVSPGRYVYGKPVRGHIDGTADFTFDLLGYRHVEKSHLGMAFYDGNVDDESVTVLVHVTDQLTGLTCNSRTTVFVATSRYDLCFEGHPKMLKPSLSFVAMVRVSVWEPWSRFLASLFDSVVSQCRVGFPPERSSSAHLRCEGAEAPPAGPSALDEETGRHTALLCVQAYFGDSHHSLQLYRGYSSPSHSYLQIQRPPTPAQVGSPVTLNIQSNFPVFQIRYLVKAGGQVVSAGAGAAPLSLLPEASWAPLACVLVYCLHPTGEVVNDQIELPVTPVTNNKVNGCVAASAPTPDQTKAKVDAPRSDWQVSLSWSRSVVEPGDQVVLRVTAEEPASLVGVLVVDKATQRGGSHNDLTLDSVSGFCSVHPVSLSFVRTFSLTCVVKSVQTCDLVAMTDAMLQVPEHLLYLDALEEELLHHQDEGSAMEEDEHLQEHFPETWIWKDVHTGHSVSSDIQVTVPDSLTTWVVSAFVVSENLGLGFAEAPVEVWNPAAERVDSTWPAEMLPPGSSAAHGPEGLLPVPEPPRLCYPRRGAAAGGGCLQLPSTPGGGGLRWPPSARRRPGCSQPLCPAAATCVSGDPAAFSLLCAQVTVTVAESHMFQFVFSDQGGLATPFVTHLFVESQGEASVHIPIRPLVLGEVPVSVEAKTSTASDSMVRTVVVKAEGLEQFFSSSLLLELSSQSSLAEHLSFSFPPDVVMGSQRASVTVVGDLLGPSISGLDHLIRMPHGCGEQNMINFAPNVYVLQYLSATGQADPETTARATAYMSTGYEQELTYQRADGSFSAFGDSDAAGSTWLSAFVLRCFLQARPFIGVDAQVLEGVAAWLSTQQGAGGRFEESGRVIHTELKGGLEGPVSLTAYVLIALMEDPDLSVSGALGFLETRLDLGISSNYSLSLVAYALALANSSRAPLALQELMGRAELKDGVPLWSSPEAGRSRSSWQPRSADIEMASYVLLSHHKLGLIAEGVKLMKWLSQQRNDRGGFRGTQDTVVALQALATLAALTSSHDIDLTVRVNTDEWVAAAVFHVDQDNYLLHQSQQVRPPANPPDPSSSSKTSFFQIEAGEGLHLQVTAEGWGLALFQLNVFYNVWRVEPTRKRRDSQEPGAEPEAFRLSVELFDSDSHPAHLSICLSLVQGLALSATGMAIVEAGLLSGFVLPPDGIQTDDVVRKVETPPGKVIVYLDSVTTSEVCLSIPLMVQNKVAKVQEASVLVYDYYE</sequence>
<keyword evidence="3" id="KW-0732">Signal</keyword>
<dbReference type="SUPFAM" id="SSF48239">
    <property type="entry name" value="Terpenoid cyclases/Protein prenyltransferases"/>
    <property type="match status" value="1"/>
</dbReference>
<keyword evidence="7" id="KW-0325">Glycoprotein</keyword>
<dbReference type="InterPro" id="IPR050473">
    <property type="entry name" value="A2M/Complement_sys"/>
</dbReference>
<evidence type="ECO:0000256" key="5">
    <source>
        <dbReference type="ARBA" id="ARBA00022966"/>
    </source>
</evidence>
<dbReference type="InterPro" id="IPR011625">
    <property type="entry name" value="A2M_N_BRD"/>
</dbReference>
<dbReference type="SMART" id="SM01361">
    <property type="entry name" value="A2M_recep"/>
    <property type="match status" value="1"/>
</dbReference>
<feature type="non-terminal residue" evidence="11">
    <location>
        <position position="1365"/>
    </location>
</feature>
<feature type="domain" description="Alpha-macroglobulin receptor-binding" evidence="10">
    <location>
        <begin position="1290"/>
        <end position="1365"/>
    </location>
</feature>
<name>Q4SD20_TETNG</name>
<evidence type="ECO:0000256" key="1">
    <source>
        <dbReference type="ARBA" id="ARBA00010952"/>
    </source>
</evidence>
<dbReference type="SMART" id="SM01359">
    <property type="entry name" value="A2M_N_2"/>
    <property type="match status" value="1"/>
</dbReference>
<dbReference type="CDD" id="cd02897">
    <property type="entry name" value="A2M_2"/>
    <property type="match status" value="1"/>
</dbReference>
<dbReference type="Gene3D" id="2.60.40.10">
    <property type="entry name" value="Immunoglobulins"/>
    <property type="match status" value="1"/>
</dbReference>
<keyword evidence="6" id="KW-1015">Disulfide bond</keyword>
<dbReference type="Gene3D" id="2.20.130.20">
    <property type="match status" value="1"/>
</dbReference>
<evidence type="ECO:0000259" key="10">
    <source>
        <dbReference type="SMART" id="SM01361"/>
    </source>
</evidence>
<evidence type="ECO:0000256" key="7">
    <source>
        <dbReference type="ARBA" id="ARBA00023180"/>
    </source>
</evidence>
<dbReference type="InterPro" id="IPR013783">
    <property type="entry name" value="Ig-like_fold"/>
</dbReference>
<dbReference type="SMART" id="SM01360">
    <property type="entry name" value="A2M"/>
    <property type="match status" value="1"/>
</dbReference>
<dbReference type="InterPro" id="IPR011626">
    <property type="entry name" value="Alpha-macroglobulin_TED"/>
</dbReference>
<dbReference type="Pfam" id="PF07678">
    <property type="entry name" value="TED_complement"/>
    <property type="match status" value="1"/>
</dbReference>
<dbReference type="Gene3D" id="2.60.40.690">
    <property type="entry name" value="Alpha-macroglobulin, receptor-binding domain"/>
    <property type="match status" value="1"/>
</dbReference>
<evidence type="ECO:0000256" key="4">
    <source>
        <dbReference type="ARBA" id="ARBA00022900"/>
    </source>
</evidence>
<dbReference type="SMART" id="SM01419">
    <property type="entry name" value="Thiol-ester_cl"/>
    <property type="match status" value="1"/>
</dbReference>
<dbReference type="KEGG" id="tng:GSTEN00020233G001"/>
<dbReference type="InterPro" id="IPR001599">
    <property type="entry name" value="Macroglobln_a2"/>
</dbReference>
<protein>
    <submittedName>
        <fullName evidence="11">(spotted green pufferfish) hypothetical protein</fullName>
    </submittedName>
</protein>
<dbReference type="Pfam" id="PF01835">
    <property type="entry name" value="MG2"/>
    <property type="match status" value="1"/>
</dbReference>
<comment type="caution">
    <text evidence="11">The sequence shown here is derived from an EMBL/GenBank/DDBJ whole genome shotgun (WGS) entry which is preliminary data.</text>
</comment>
<evidence type="ECO:0000256" key="2">
    <source>
        <dbReference type="ARBA" id="ARBA00022690"/>
    </source>
</evidence>
<dbReference type="OrthoDB" id="9998011at2759"/>
<reference evidence="11" key="2">
    <citation type="submission" date="2004-02" db="EMBL/GenBank/DDBJ databases">
        <authorList>
            <consortium name="Genoscope"/>
            <consortium name="Whitehead Institute Centre for Genome Research"/>
        </authorList>
    </citation>
    <scope>NUCLEOTIDE SEQUENCE</scope>
</reference>
<dbReference type="InterPro" id="IPR036595">
    <property type="entry name" value="A-macroglobulin_rcpt-bd_sf"/>
</dbReference>
<dbReference type="Pfam" id="PF07677">
    <property type="entry name" value="A2M_recep"/>
    <property type="match status" value="1"/>
</dbReference>
<dbReference type="InterPro" id="IPR008930">
    <property type="entry name" value="Terpenoid_cyclase/PrenylTrfase"/>
</dbReference>
<dbReference type="Pfam" id="PF00207">
    <property type="entry name" value="A2M"/>
    <property type="match status" value="1"/>
</dbReference>
<gene>
    <name evidence="11" type="ORF">GSTENG00020233001</name>
</gene>
<dbReference type="EMBL" id="CAAE01014645">
    <property type="protein sequence ID" value="CAG01462.1"/>
    <property type="molecule type" value="Genomic_DNA"/>
</dbReference>
<dbReference type="PANTHER" id="PTHR11412:SF136">
    <property type="entry name" value="CD109 ANTIGEN"/>
    <property type="match status" value="1"/>
</dbReference>
<dbReference type="Gene3D" id="2.60.120.1540">
    <property type="match status" value="1"/>
</dbReference>
<dbReference type="Gene3D" id="2.60.40.1930">
    <property type="match status" value="2"/>
</dbReference>
<feature type="domain" description="Alpha-2-macroglobulin bait region" evidence="8">
    <location>
        <begin position="342"/>
        <end position="499"/>
    </location>
</feature>
<proteinExistence type="inferred from homology"/>
<evidence type="ECO:0000256" key="6">
    <source>
        <dbReference type="ARBA" id="ARBA00023157"/>
    </source>
</evidence>
<keyword evidence="2" id="KW-0646">Protease inhibitor</keyword>
<evidence type="ECO:0000256" key="3">
    <source>
        <dbReference type="ARBA" id="ARBA00022729"/>
    </source>
</evidence>
<comment type="similarity">
    <text evidence="1">Belongs to the protease inhibitor I39 (alpha-2-macroglobulin) family.</text>
</comment>
<dbReference type="Gene3D" id="1.50.10.20">
    <property type="match status" value="1"/>
</dbReference>